<dbReference type="GeneID" id="7048946"/>
<evidence type="ECO:0000256" key="7">
    <source>
        <dbReference type="SAM" id="Phobius"/>
    </source>
</evidence>
<dbReference type="SMART" id="SM00271">
    <property type="entry name" value="DnaJ"/>
    <property type="match status" value="1"/>
</dbReference>
<dbReference type="STRING" id="402676.B6K348"/>
<name>B6K348_SCHJY</name>
<gene>
    <name evidence="11" type="primary">erj5</name>
    <name evidence="10" type="ORF">SJAG_03030</name>
</gene>
<feature type="chain" id="PRO_5002847452" evidence="8">
    <location>
        <begin position="19"/>
        <end position="304"/>
    </location>
</feature>
<dbReference type="eggNOG" id="KOG0724">
    <property type="taxonomic scope" value="Eukaryota"/>
</dbReference>
<dbReference type="VEuPathDB" id="FungiDB:SJAG_03030"/>
<feature type="compositionally biased region" description="Acidic residues" evidence="6">
    <location>
        <begin position="250"/>
        <end position="269"/>
    </location>
</feature>
<feature type="compositionally biased region" description="Low complexity" evidence="6">
    <location>
        <begin position="272"/>
        <end position="283"/>
    </location>
</feature>
<dbReference type="Gene3D" id="1.10.287.110">
    <property type="entry name" value="DnaJ domain"/>
    <property type="match status" value="1"/>
</dbReference>
<evidence type="ECO:0000256" key="3">
    <source>
        <dbReference type="ARBA" id="ARBA00022989"/>
    </source>
</evidence>
<sequence length="304" mass="34850">MRVLTVCFLLFSLAYAWSAVDHEIFEVVDNLRSLLKNKKSFYEVLEVSPSATAKQINRAFRAKSRVYHPDKNKKTRDIYTQLNLAVNILRKPEARKRYDHFLKNGFPKWKGTAYLYSRYRPGLGSALFVIFLGISVAHFVFIKLSAHQQRKSIQRHIDDAKNNQRNAVAGTFNKKIVQVPETGRLYTVDTITGQVCVFDPQRNEEYLLSVDAIPKVTFSDSLLVKLPRAIFHLITFNAFRRKPVEKSESAELELTSESDEVSSENEIENEGAKSSSASVHAVKIGNRRVQRRMRRAQAKENAKK</sequence>
<evidence type="ECO:0000313" key="12">
    <source>
        <dbReference type="Proteomes" id="UP000001744"/>
    </source>
</evidence>
<evidence type="ECO:0000256" key="6">
    <source>
        <dbReference type="SAM" id="MobiDB-lite"/>
    </source>
</evidence>
<dbReference type="Proteomes" id="UP000001744">
    <property type="component" value="Unassembled WGS sequence"/>
</dbReference>
<feature type="transmembrane region" description="Helical" evidence="7">
    <location>
        <begin position="123"/>
        <end position="142"/>
    </location>
</feature>
<dbReference type="PROSITE" id="PS50076">
    <property type="entry name" value="DNAJ_2"/>
    <property type="match status" value="1"/>
</dbReference>
<organism evidence="10 12">
    <name type="scientific">Schizosaccharomyces japonicus (strain yFS275 / FY16936)</name>
    <name type="common">Fission yeast</name>
    <dbReference type="NCBI Taxonomy" id="402676"/>
    <lineage>
        <taxon>Eukaryota</taxon>
        <taxon>Fungi</taxon>
        <taxon>Dikarya</taxon>
        <taxon>Ascomycota</taxon>
        <taxon>Taphrinomycotina</taxon>
        <taxon>Schizosaccharomycetes</taxon>
        <taxon>Schizosaccharomycetales</taxon>
        <taxon>Schizosaccharomycetaceae</taxon>
        <taxon>Schizosaccharomyces</taxon>
    </lineage>
</organism>
<dbReference type="InterPro" id="IPR036869">
    <property type="entry name" value="J_dom_sf"/>
</dbReference>
<accession>B6K348</accession>
<dbReference type="EMBL" id="KE651167">
    <property type="protein sequence ID" value="EEB07905.1"/>
    <property type="molecule type" value="Genomic_DNA"/>
</dbReference>
<feature type="compositionally biased region" description="Basic residues" evidence="6">
    <location>
        <begin position="285"/>
        <end position="296"/>
    </location>
</feature>
<evidence type="ECO:0000259" key="9">
    <source>
        <dbReference type="PROSITE" id="PS50076"/>
    </source>
</evidence>
<dbReference type="RefSeq" id="XP_002174198.1">
    <property type="nucleotide sequence ID" value="XM_002174162.2"/>
</dbReference>
<comment type="subcellular location">
    <subcellularLocation>
        <location evidence="5">Endomembrane system</location>
        <topology evidence="5">Single-pass membrane protein</topology>
    </subcellularLocation>
</comment>
<evidence type="ECO:0000256" key="8">
    <source>
        <dbReference type="SAM" id="SignalP"/>
    </source>
</evidence>
<feature type="region of interest" description="Disordered" evidence="6">
    <location>
        <begin position="250"/>
        <end position="304"/>
    </location>
</feature>
<dbReference type="GO" id="GO:0012505">
    <property type="term" value="C:endomembrane system"/>
    <property type="evidence" value="ECO:0000318"/>
    <property type="project" value="GO_Central"/>
</dbReference>
<dbReference type="OMA" id="WKGTAYL"/>
<dbReference type="PANTHER" id="PTHR44653:SF2">
    <property type="entry name" value="DNAJ HOMOLOG SUBFAMILY C MEMBER 1"/>
    <property type="match status" value="1"/>
</dbReference>
<dbReference type="PRINTS" id="PR00625">
    <property type="entry name" value="JDOMAIN"/>
</dbReference>
<evidence type="ECO:0000256" key="4">
    <source>
        <dbReference type="ARBA" id="ARBA00023136"/>
    </source>
</evidence>
<reference evidence="10 12" key="1">
    <citation type="journal article" date="2011" name="Science">
        <title>Comparative functional genomics of the fission yeasts.</title>
        <authorList>
            <person name="Rhind N."/>
            <person name="Chen Z."/>
            <person name="Yassour M."/>
            <person name="Thompson D.A."/>
            <person name="Haas B.J."/>
            <person name="Habib N."/>
            <person name="Wapinski I."/>
            <person name="Roy S."/>
            <person name="Lin M.F."/>
            <person name="Heiman D.I."/>
            <person name="Young S.K."/>
            <person name="Furuya K."/>
            <person name="Guo Y."/>
            <person name="Pidoux A."/>
            <person name="Chen H.M."/>
            <person name="Robbertse B."/>
            <person name="Goldberg J.M."/>
            <person name="Aoki K."/>
            <person name="Bayne E.H."/>
            <person name="Berlin A.M."/>
            <person name="Desjardins C.A."/>
            <person name="Dobbs E."/>
            <person name="Dukaj L."/>
            <person name="Fan L."/>
            <person name="FitzGerald M.G."/>
            <person name="French C."/>
            <person name="Gujja S."/>
            <person name="Hansen K."/>
            <person name="Keifenheim D."/>
            <person name="Levin J.Z."/>
            <person name="Mosher R.A."/>
            <person name="Mueller C.A."/>
            <person name="Pfiffner J."/>
            <person name="Priest M."/>
            <person name="Russ C."/>
            <person name="Smialowska A."/>
            <person name="Swoboda P."/>
            <person name="Sykes S.M."/>
            <person name="Vaughn M."/>
            <person name="Vengrova S."/>
            <person name="Yoder R."/>
            <person name="Zeng Q."/>
            <person name="Allshire R."/>
            <person name="Baulcombe D."/>
            <person name="Birren B.W."/>
            <person name="Brown W."/>
            <person name="Ekwall K."/>
            <person name="Kellis M."/>
            <person name="Leatherwood J."/>
            <person name="Levin H."/>
            <person name="Margalit H."/>
            <person name="Martienssen R."/>
            <person name="Nieduszynski C.A."/>
            <person name="Spatafora J.W."/>
            <person name="Friedman N."/>
            <person name="Dalgaard J.Z."/>
            <person name="Baumann P."/>
            <person name="Niki H."/>
            <person name="Regev A."/>
            <person name="Nusbaum C."/>
        </authorList>
    </citation>
    <scope>NUCLEOTIDE SEQUENCE [LARGE SCALE GENOMIC DNA]</scope>
    <source>
        <strain evidence="12">yFS275 / FY16936</strain>
    </source>
</reference>
<dbReference type="HOGENOM" id="CLU_037236_2_0_1"/>
<feature type="domain" description="J" evidence="9">
    <location>
        <begin position="40"/>
        <end position="102"/>
    </location>
</feature>
<keyword evidence="2 8" id="KW-0732">Signal</keyword>
<keyword evidence="4 7" id="KW-0472">Membrane</keyword>
<dbReference type="InterPro" id="IPR001623">
    <property type="entry name" value="DnaJ_domain"/>
</dbReference>
<dbReference type="Pfam" id="PF00226">
    <property type="entry name" value="DnaJ"/>
    <property type="match status" value="1"/>
</dbReference>
<dbReference type="JaponicusDB" id="SJAG_03030">
    <property type="gene designation" value="erj5"/>
</dbReference>
<dbReference type="SUPFAM" id="SSF46565">
    <property type="entry name" value="Chaperone J-domain"/>
    <property type="match status" value="1"/>
</dbReference>
<dbReference type="PANTHER" id="PTHR44653">
    <property type="entry name" value="DNAJ HOMOLOG SUBFAMILY C MEMBER 1"/>
    <property type="match status" value="1"/>
</dbReference>
<proteinExistence type="predicted"/>
<evidence type="ECO:0000256" key="1">
    <source>
        <dbReference type="ARBA" id="ARBA00022692"/>
    </source>
</evidence>
<evidence type="ECO:0000256" key="5">
    <source>
        <dbReference type="ARBA" id="ARBA00037847"/>
    </source>
</evidence>
<keyword evidence="3 7" id="KW-1133">Transmembrane helix</keyword>
<keyword evidence="12" id="KW-1185">Reference proteome</keyword>
<dbReference type="InterPro" id="IPR052606">
    <property type="entry name" value="DnaJ_domain_protein"/>
</dbReference>
<evidence type="ECO:0000313" key="10">
    <source>
        <dbReference type="EMBL" id="EEB07905.1"/>
    </source>
</evidence>
<evidence type="ECO:0000313" key="11">
    <source>
        <dbReference type="JaponicusDB" id="SJAG_03030"/>
    </source>
</evidence>
<evidence type="ECO:0000256" key="2">
    <source>
        <dbReference type="ARBA" id="ARBA00022729"/>
    </source>
</evidence>
<keyword evidence="1 7" id="KW-0812">Transmembrane</keyword>
<dbReference type="AlphaFoldDB" id="B6K348"/>
<protein>
    <submittedName>
        <fullName evidence="10">DNAJ domain-containing protein Erj5</fullName>
    </submittedName>
</protein>
<dbReference type="CDD" id="cd06257">
    <property type="entry name" value="DnaJ"/>
    <property type="match status" value="1"/>
</dbReference>
<feature type="signal peptide" evidence="8">
    <location>
        <begin position="1"/>
        <end position="18"/>
    </location>
</feature>